<accession>A0A2P2N9D8</accession>
<evidence type="ECO:0000313" key="1">
    <source>
        <dbReference type="EMBL" id="MBX39093.1"/>
    </source>
</evidence>
<dbReference type="AlphaFoldDB" id="A0A2P2N9D8"/>
<organism evidence="1">
    <name type="scientific">Rhizophora mucronata</name>
    <name type="common">Asiatic mangrove</name>
    <dbReference type="NCBI Taxonomy" id="61149"/>
    <lineage>
        <taxon>Eukaryota</taxon>
        <taxon>Viridiplantae</taxon>
        <taxon>Streptophyta</taxon>
        <taxon>Embryophyta</taxon>
        <taxon>Tracheophyta</taxon>
        <taxon>Spermatophyta</taxon>
        <taxon>Magnoliopsida</taxon>
        <taxon>eudicotyledons</taxon>
        <taxon>Gunneridae</taxon>
        <taxon>Pentapetalae</taxon>
        <taxon>rosids</taxon>
        <taxon>fabids</taxon>
        <taxon>Malpighiales</taxon>
        <taxon>Rhizophoraceae</taxon>
        <taxon>Rhizophora</taxon>
    </lineage>
</organism>
<sequence>MNSLSSLSHEESFLHKLCSYMSFCTK</sequence>
<proteinExistence type="predicted"/>
<protein>
    <submittedName>
        <fullName evidence="1">Uncharacterized protein</fullName>
    </submittedName>
</protein>
<reference evidence="1" key="1">
    <citation type="submission" date="2018-02" db="EMBL/GenBank/DDBJ databases">
        <title>Rhizophora mucronata_Transcriptome.</title>
        <authorList>
            <person name="Meera S.P."/>
            <person name="Sreeshan A."/>
            <person name="Augustine A."/>
        </authorList>
    </citation>
    <scope>NUCLEOTIDE SEQUENCE</scope>
    <source>
        <tissue evidence="1">Leaf</tissue>
    </source>
</reference>
<name>A0A2P2N9D8_RHIMU</name>
<dbReference type="EMBL" id="GGEC01058609">
    <property type="protein sequence ID" value="MBX39093.1"/>
    <property type="molecule type" value="Transcribed_RNA"/>
</dbReference>